<evidence type="ECO:0000256" key="1">
    <source>
        <dbReference type="SAM" id="Phobius"/>
    </source>
</evidence>
<evidence type="ECO:0000313" key="2">
    <source>
        <dbReference type="EMBL" id="KAL3882009.1"/>
    </source>
</evidence>
<dbReference type="EMBL" id="JBJQND010000003">
    <property type="protein sequence ID" value="KAL3882009.1"/>
    <property type="molecule type" value="Genomic_DNA"/>
</dbReference>
<keyword evidence="1" id="KW-0812">Transmembrane</keyword>
<evidence type="ECO:0000313" key="3">
    <source>
        <dbReference type="Proteomes" id="UP001634394"/>
    </source>
</evidence>
<protein>
    <submittedName>
        <fullName evidence="2">Uncharacterized protein</fullName>
    </submittedName>
</protein>
<feature type="transmembrane region" description="Helical" evidence="1">
    <location>
        <begin position="36"/>
        <end position="60"/>
    </location>
</feature>
<comment type="caution">
    <text evidence="2">The sequence shown here is derived from an EMBL/GenBank/DDBJ whole genome shotgun (WGS) entry which is preliminary data.</text>
</comment>
<feature type="transmembrane region" description="Helical" evidence="1">
    <location>
        <begin position="116"/>
        <end position="139"/>
    </location>
</feature>
<name>A0ABD3X6Z3_SINWO</name>
<feature type="transmembrane region" description="Helical" evidence="1">
    <location>
        <begin position="12"/>
        <end position="30"/>
    </location>
</feature>
<reference evidence="2 3" key="1">
    <citation type="submission" date="2024-11" db="EMBL/GenBank/DDBJ databases">
        <title>Chromosome-level genome assembly of the freshwater bivalve Anodonta woodiana.</title>
        <authorList>
            <person name="Chen X."/>
        </authorList>
    </citation>
    <scope>NUCLEOTIDE SEQUENCE [LARGE SCALE GENOMIC DNA]</scope>
    <source>
        <strain evidence="2">MN2024</strain>
        <tissue evidence="2">Gills</tissue>
    </source>
</reference>
<proteinExistence type="predicted"/>
<keyword evidence="1" id="KW-1133">Transmembrane helix</keyword>
<dbReference type="Proteomes" id="UP001634394">
    <property type="component" value="Unassembled WGS sequence"/>
</dbReference>
<dbReference type="PROSITE" id="PS51257">
    <property type="entry name" value="PROKAR_LIPOPROTEIN"/>
    <property type="match status" value="1"/>
</dbReference>
<keyword evidence="1" id="KW-0472">Membrane</keyword>
<organism evidence="2 3">
    <name type="scientific">Sinanodonta woodiana</name>
    <name type="common">Chinese pond mussel</name>
    <name type="synonym">Anodonta woodiana</name>
    <dbReference type="NCBI Taxonomy" id="1069815"/>
    <lineage>
        <taxon>Eukaryota</taxon>
        <taxon>Metazoa</taxon>
        <taxon>Spiralia</taxon>
        <taxon>Lophotrochozoa</taxon>
        <taxon>Mollusca</taxon>
        <taxon>Bivalvia</taxon>
        <taxon>Autobranchia</taxon>
        <taxon>Heteroconchia</taxon>
        <taxon>Palaeoheterodonta</taxon>
        <taxon>Unionida</taxon>
        <taxon>Unionoidea</taxon>
        <taxon>Unionidae</taxon>
        <taxon>Unioninae</taxon>
        <taxon>Sinanodonta</taxon>
    </lineage>
</organism>
<gene>
    <name evidence="2" type="ORF">ACJMK2_028390</name>
</gene>
<accession>A0ABD3X6Z3</accession>
<dbReference type="AlphaFoldDB" id="A0ABD3X6Z3"/>
<feature type="transmembrane region" description="Helical" evidence="1">
    <location>
        <begin position="81"/>
        <end position="104"/>
    </location>
</feature>
<sequence>MGRNPSAKKALAVYNIFNVLGMIACVSVQVSIHNAIIYSIISVIIPIILLNIFLTIFWIASKCKYQDMMIILVHFNTIRSTMWFIAVCLVFVLACVMGINFEMFRYDYSETVDARLLAVTVIIGVIIVSSTISAVWRIWKSAQNVVLLARFRKRHIDHGVVRGYQPYEASSYSNCNCMGAGQDHSDEAMLV</sequence>
<keyword evidence="3" id="KW-1185">Reference proteome</keyword>